<name>A0A4V2DB30_9GAMM</name>
<organism evidence="1 2">
    <name type="scientific">Acinetobacter halotolerans</name>
    <dbReference type="NCBI Taxonomy" id="1752076"/>
    <lineage>
        <taxon>Bacteria</taxon>
        <taxon>Pseudomonadati</taxon>
        <taxon>Pseudomonadota</taxon>
        <taxon>Gammaproteobacteria</taxon>
        <taxon>Moraxellales</taxon>
        <taxon>Moraxellaceae</taxon>
        <taxon>Acinetobacter</taxon>
    </lineage>
</organism>
<evidence type="ECO:0000313" key="2">
    <source>
        <dbReference type="Proteomes" id="UP000292110"/>
    </source>
</evidence>
<protein>
    <recommendedName>
        <fullName evidence="3">Lipoprotein</fullName>
    </recommendedName>
</protein>
<dbReference type="PROSITE" id="PS51257">
    <property type="entry name" value="PROKAR_LIPOPROTEIN"/>
    <property type="match status" value="1"/>
</dbReference>
<evidence type="ECO:0000313" key="1">
    <source>
        <dbReference type="EMBL" id="RZF53763.1"/>
    </source>
</evidence>
<comment type="caution">
    <text evidence="1">The sequence shown here is derived from an EMBL/GenBank/DDBJ whole genome shotgun (WGS) entry which is preliminary data.</text>
</comment>
<evidence type="ECO:0008006" key="3">
    <source>
        <dbReference type="Google" id="ProtNLM"/>
    </source>
</evidence>
<gene>
    <name evidence="1" type="ORF">EXE30_07250</name>
</gene>
<dbReference type="RefSeq" id="WP_130161823.1">
    <property type="nucleotide sequence ID" value="NZ_SGIM01000004.1"/>
</dbReference>
<accession>A0A4V2DB30</accession>
<proteinExistence type="predicted"/>
<dbReference type="EMBL" id="SGIM01000004">
    <property type="protein sequence ID" value="RZF53763.1"/>
    <property type="molecule type" value="Genomic_DNA"/>
</dbReference>
<dbReference type="Proteomes" id="UP000292110">
    <property type="component" value="Unassembled WGS sequence"/>
</dbReference>
<keyword evidence="2" id="KW-1185">Reference proteome</keyword>
<reference evidence="1 2" key="1">
    <citation type="submission" date="2019-02" db="EMBL/GenBank/DDBJ databases">
        <title>The draft genome of Acinetobacter halotolerans strain JCM 31009.</title>
        <authorList>
            <person name="Qin J."/>
            <person name="Feng Y."/>
            <person name="Nemec A."/>
            <person name="Zong Z."/>
        </authorList>
    </citation>
    <scope>NUCLEOTIDE SEQUENCE [LARGE SCALE GENOMIC DNA]</scope>
    <source>
        <strain evidence="1 2">JCM 31009</strain>
    </source>
</reference>
<dbReference type="AlphaFoldDB" id="A0A4V2DB30"/>
<sequence>MKLFLLSIVPLILTGCIFGQSNEIKRAEKLLQNFQCNNIETNQLPTSSISNFHQQTLAVNKEKVSTYIDQYKNGENLFNIPLDEVIEQKYQLYKQACQALGGVSPQSTPTH</sequence>